<dbReference type="InterPro" id="IPR055101">
    <property type="entry name" value="AIPR_N"/>
</dbReference>
<evidence type="ECO:0000259" key="2">
    <source>
        <dbReference type="Pfam" id="PF22879"/>
    </source>
</evidence>
<evidence type="ECO:0000259" key="1">
    <source>
        <dbReference type="Pfam" id="PF10592"/>
    </source>
</evidence>
<dbReference type="EMBL" id="BBRZ01000076">
    <property type="protein sequence ID" value="GAM58166.1"/>
    <property type="molecule type" value="Genomic_DNA"/>
</dbReference>
<dbReference type="Proteomes" id="UP000031671">
    <property type="component" value="Unassembled WGS sequence"/>
</dbReference>
<feature type="domain" description="Abortive phage infection protein C-terminal" evidence="1">
    <location>
        <begin position="237"/>
        <end position="557"/>
    </location>
</feature>
<reference evidence="3 4" key="1">
    <citation type="submission" date="2015-01" db="EMBL/GenBank/DDBJ databases">
        <title>Vibrio sp. C1 JCM 19231 whole genome shotgun sequence.</title>
        <authorList>
            <person name="Sawabe T."/>
            <person name="Meirelles P."/>
            <person name="Feng G."/>
            <person name="Sayaka M."/>
            <person name="Hattori M."/>
            <person name="Ohkuma M."/>
        </authorList>
    </citation>
    <scope>NUCLEOTIDE SEQUENCE [LARGE SCALE GENOMIC DNA]</scope>
    <source>
        <strain evidence="4">JCM 19231</strain>
    </source>
</reference>
<dbReference type="Pfam" id="PF10592">
    <property type="entry name" value="AIPR"/>
    <property type="match status" value="1"/>
</dbReference>
<accession>A0A0B8NW54</accession>
<protein>
    <recommendedName>
        <fullName evidence="5">AIPR protein</fullName>
    </recommendedName>
</protein>
<sequence>MNNELTEFFDKHLQDIYAGALVSTGFEEENFVENICDTLVDEGVIENYEPCGFKKDRLGIKVDAYDYSDENGVLTLIISKFSESYSTLTKSETQKLYKRLEKFFKYSLKSDFINSLEETELAYNLIQLINTKQDYITGLKFIVVSNLELSDRFKDFTIPDVNGINVIHQIWDLTKLYNIETSKFGKQPLYIDIQNDFATTIPCLKAFEPADNHQSYLFMLNGKILAELYENHGERLLEQNVRTFLQFRGNTNKGMRKTIQKEPELFFAFNNGLTATAESLYFSESNPNEIVAIKDLQIVNGGQTTASIFNTYKKDGSDLSKVYVQVKLTVVKPEEIEDLVPRISEFANTQNKVNAADFFSNSPFHREMEKLSRRLFAPSAVGSHRQTQWFYERARGQYLTAKNSGTKTDQDKFEKLNPRGQVITKTDLAKYQMSFEKKPHLVSLGAQKNFTLFAEKIGKEWKKSELSFNEVYFKDLVAKAIIFKGLDREVAAQRDSWYGGYKANIVTYAIAKFTSILEAKGLQLDFSKIWNLQEVPKPVLDNLLLIAEKVNYNIKEKAGNENVTQYCKKEACWTRIESEMSIPYDINLKSFVIEMHKERNRKEDAVATKKIDNGIEAQEYVLIKSKEEYWGMILDWNKDSFMLSEKEVSLLKIADTVQQTRKIPSPLQCREIINIEEKAKREGFSFR</sequence>
<evidence type="ECO:0000313" key="4">
    <source>
        <dbReference type="Proteomes" id="UP000031671"/>
    </source>
</evidence>
<gene>
    <name evidence="3" type="ORF">JCM19231_1547</name>
</gene>
<comment type="caution">
    <text evidence="3">The sequence shown here is derived from an EMBL/GenBank/DDBJ whole genome shotgun (WGS) entry which is preliminary data.</text>
</comment>
<dbReference type="AlphaFoldDB" id="A0A0B8NW54"/>
<organism evidence="3 4">
    <name type="scientific">Vibrio ishigakensis</name>
    <dbReference type="NCBI Taxonomy" id="1481914"/>
    <lineage>
        <taxon>Bacteria</taxon>
        <taxon>Pseudomonadati</taxon>
        <taxon>Pseudomonadota</taxon>
        <taxon>Gammaproteobacteria</taxon>
        <taxon>Vibrionales</taxon>
        <taxon>Vibrionaceae</taxon>
        <taxon>Vibrio</taxon>
    </lineage>
</organism>
<evidence type="ECO:0008006" key="5">
    <source>
        <dbReference type="Google" id="ProtNLM"/>
    </source>
</evidence>
<dbReference type="RefSeq" id="WP_261836690.1">
    <property type="nucleotide sequence ID" value="NZ_AP024882.1"/>
</dbReference>
<proteinExistence type="predicted"/>
<reference evidence="3 4" key="2">
    <citation type="submission" date="2015-01" db="EMBL/GenBank/DDBJ databases">
        <authorList>
            <consortium name="NBRP consortium"/>
            <person name="Sawabe T."/>
            <person name="Meirelles P."/>
            <person name="Feng G."/>
            <person name="Sayaka M."/>
            <person name="Hattori M."/>
            <person name="Ohkuma M."/>
        </authorList>
    </citation>
    <scope>NUCLEOTIDE SEQUENCE [LARGE SCALE GENOMIC DNA]</scope>
    <source>
        <strain evidence="4">JCM 19231</strain>
    </source>
</reference>
<dbReference type="InterPro" id="IPR018891">
    <property type="entry name" value="AIPR_C"/>
</dbReference>
<evidence type="ECO:0000313" key="3">
    <source>
        <dbReference type="EMBL" id="GAM58166.1"/>
    </source>
</evidence>
<dbReference type="Pfam" id="PF22879">
    <property type="entry name" value="AIPR_N"/>
    <property type="match status" value="1"/>
</dbReference>
<name>A0A0B8NW54_9VIBR</name>
<feature type="domain" description="Abortive infection phage resistance protein N-terminal" evidence="2">
    <location>
        <begin position="31"/>
        <end position="178"/>
    </location>
</feature>
<keyword evidence="4" id="KW-1185">Reference proteome</keyword>